<evidence type="ECO:0000256" key="3">
    <source>
        <dbReference type="ARBA" id="ARBA00012744"/>
    </source>
</evidence>
<organism evidence="12">
    <name type="scientific">Verticillium alfalfae (strain VaMs.102 / ATCC MYA-4576 / FGSC 10136)</name>
    <name type="common">Verticillium wilt of alfalfa</name>
    <name type="synonym">Verticillium albo-atrum</name>
    <dbReference type="NCBI Taxonomy" id="526221"/>
    <lineage>
        <taxon>Eukaryota</taxon>
        <taxon>Fungi</taxon>
        <taxon>Dikarya</taxon>
        <taxon>Ascomycota</taxon>
        <taxon>Pezizomycotina</taxon>
        <taxon>Sordariomycetes</taxon>
        <taxon>Hypocreomycetidae</taxon>
        <taxon>Glomerellales</taxon>
        <taxon>Plectosphaerellaceae</taxon>
        <taxon>Verticillium</taxon>
    </lineage>
</organism>
<comment type="catalytic activity">
    <reaction evidence="1">
        <text>Hydrolysis of terminal, non-reducing beta-D-glucosyl residues with release of beta-D-glucose.</text>
        <dbReference type="EC" id="3.2.1.21"/>
    </reaction>
</comment>
<protein>
    <recommendedName>
        <fullName evidence="3">beta-glucosidase</fullName>
        <ecNumber evidence="3">3.2.1.21</ecNumber>
    </recommendedName>
</protein>
<evidence type="ECO:0000256" key="4">
    <source>
        <dbReference type="ARBA" id="ARBA00022729"/>
    </source>
</evidence>
<feature type="domain" description="Glycoside hydrolase family 3 N-terminal" evidence="10">
    <location>
        <begin position="56"/>
        <end position="386"/>
    </location>
</feature>
<evidence type="ECO:0000313" key="11">
    <source>
        <dbReference type="EMBL" id="EEY22307.1"/>
    </source>
</evidence>
<feature type="signal peptide" evidence="9">
    <location>
        <begin position="1"/>
        <end position="21"/>
    </location>
</feature>
<dbReference type="STRING" id="526221.C9STZ6"/>
<dbReference type="eggNOG" id="ENOG502QTBT">
    <property type="taxonomic scope" value="Eukaryota"/>
</dbReference>
<evidence type="ECO:0000259" key="10">
    <source>
        <dbReference type="Pfam" id="PF00933"/>
    </source>
</evidence>
<dbReference type="EC" id="3.2.1.21" evidence="3"/>
<keyword evidence="12" id="KW-1185">Reference proteome</keyword>
<comment type="similarity">
    <text evidence="2">Belongs to the glycosyl hydrolase 3 family.</text>
</comment>
<dbReference type="PRINTS" id="PR00133">
    <property type="entry name" value="GLHYDRLASE3"/>
</dbReference>
<keyword evidence="4 9" id="KW-0732">Signal</keyword>
<dbReference type="GeneID" id="9529423"/>
<dbReference type="KEGG" id="val:VDBG_08417"/>
<evidence type="ECO:0000256" key="2">
    <source>
        <dbReference type="ARBA" id="ARBA00005336"/>
    </source>
</evidence>
<dbReference type="InterPro" id="IPR051915">
    <property type="entry name" value="Cellulose_Degrad_GH3"/>
</dbReference>
<proteinExistence type="inferred from homology"/>
<dbReference type="SUPFAM" id="SSF51445">
    <property type="entry name" value="(Trans)glycosidases"/>
    <property type="match status" value="1"/>
</dbReference>
<dbReference type="Gene3D" id="3.20.20.300">
    <property type="entry name" value="Glycoside hydrolase, family 3, N-terminal domain"/>
    <property type="match status" value="1"/>
</dbReference>
<keyword evidence="7" id="KW-0326">Glycosidase</keyword>
<feature type="chain" id="PRO_5003002428" description="beta-glucosidase" evidence="9">
    <location>
        <begin position="22"/>
        <end position="624"/>
    </location>
</feature>
<dbReference type="PANTHER" id="PTHR30620:SF16">
    <property type="entry name" value="LYSOSOMAL BETA GLUCOSIDASE"/>
    <property type="match status" value="1"/>
</dbReference>
<dbReference type="RefSeq" id="XP_003001372.1">
    <property type="nucleotide sequence ID" value="XM_003001326.1"/>
</dbReference>
<evidence type="ECO:0000256" key="8">
    <source>
        <dbReference type="SAM" id="MobiDB-lite"/>
    </source>
</evidence>
<name>C9STZ6_VERA1</name>
<dbReference type="Gene3D" id="3.40.50.1700">
    <property type="entry name" value="Glycoside hydrolase family 3 C-terminal domain"/>
    <property type="match status" value="1"/>
</dbReference>
<dbReference type="InterPro" id="IPR017853">
    <property type="entry name" value="GH"/>
</dbReference>
<evidence type="ECO:0000313" key="12">
    <source>
        <dbReference type="Proteomes" id="UP000008698"/>
    </source>
</evidence>
<dbReference type="InterPro" id="IPR036881">
    <property type="entry name" value="Glyco_hydro_3_C_sf"/>
</dbReference>
<dbReference type="OrthoDB" id="416222at2759"/>
<evidence type="ECO:0000256" key="1">
    <source>
        <dbReference type="ARBA" id="ARBA00000448"/>
    </source>
</evidence>
<reference evidence="12" key="1">
    <citation type="journal article" date="2011" name="PLoS Pathog.">
        <title>Comparative genomics yields insights into niche adaptation of plant vascular wilt pathogens.</title>
        <authorList>
            <person name="Klosterman S.J."/>
            <person name="Subbarao K.V."/>
            <person name="Kang S."/>
            <person name="Veronese P."/>
            <person name="Gold S.E."/>
            <person name="Thomma B.P.H.J."/>
            <person name="Chen Z."/>
            <person name="Henrissat B."/>
            <person name="Lee Y.-H."/>
            <person name="Park J."/>
            <person name="Garcia-Pedrajas M.D."/>
            <person name="Barbara D.J."/>
            <person name="Anchieta A."/>
            <person name="de Jonge R."/>
            <person name="Santhanam P."/>
            <person name="Maruthachalam K."/>
            <person name="Atallah Z."/>
            <person name="Amyotte S.G."/>
            <person name="Paz Z."/>
            <person name="Inderbitzin P."/>
            <person name="Hayes R.J."/>
            <person name="Heiman D.I."/>
            <person name="Young S."/>
            <person name="Zeng Q."/>
            <person name="Engels R."/>
            <person name="Galagan J."/>
            <person name="Cuomo C.A."/>
            <person name="Dobinson K.F."/>
            <person name="Ma L.-J."/>
        </authorList>
    </citation>
    <scope>NUCLEOTIDE SEQUENCE [LARGE SCALE GENOMIC DNA]</scope>
    <source>
        <strain evidence="12">VaMs.102 / ATCC MYA-4576 / FGSC 10136</strain>
    </source>
</reference>
<keyword evidence="5" id="KW-0378">Hydrolase</keyword>
<evidence type="ECO:0000256" key="6">
    <source>
        <dbReference type="ARBA" id="ARBA00023180"/>
    </source>
</evidence>
<sequence>MRLSISDWALVLLLTSDAAQAGRGSRPSNVHRDEFPYRNKKPSVNQRVDDLLSRMTIEEKAGQMYHARALLSPSGEANTGSMIKNQCITHFVYQGGVNDVDAFIDWFNERQQQAHDTRLGIPVTFSTDPQHGWTQDSATANMGLSFSRWTEPMGLAAMRSPETARVYADVVRQELAAVGIRQILYPQVDLATEPRWGRTGLTFGEDANLTTAMVLPMLEGFRGKGKVADSVIATVKHFPGAGPMENGADAHFPWGKNTTWPGSNLDQHLQPFKAAIDAGAPQIMPYYSRPRIDRWEPIGFAFNKPVITGLLKQELGFEGIILTDFGILSIAPWGLEDKTPLERTWYAVEAGVDIIGGESSTEHLIKLVKDGNVTESRIDYSVRKLLKQKFELGLFDKPFADKKEAAGIVGNEEFRRLGNSTQRDSLTLLTNKNDILPLPRSAQKAKIYAEGIPPEILESRGLTAVSDPKNADFAFLRLASPAGPPDPAWPASYAINNGSLEFTPEEQKRQAAIYEAVPTIVDIKMNRPAVIPEIADKAAALFASYGSSPDAFLDVVFRVKGAEPKGKLPFDMASSDQAVDDSFEDLPFDTKDAVFRFGHGLRYNVPACIPGPKPVNKKAQSHRQ</sequence>
<dbReference type="GO" id="GO:0009251">
    <property type="term" value="P:glucan catabolic process"/>
    <property type="evidence" value="ECO:0007669"/>
    <property type="project" value="TreeGrafter"/>
</dbReference>
<evidence type="ECO:0000256" key="9">
    <source>
        <dbReference type="SAM" id="SignalP"/>
    </source>
</evidence>
<keyword evidence="6" id="KW-0325">Glycoprotein</keyword>
<dbReference type="GO" id="GO:0008422">
    <property type="term" value="F:beta-glucosidase activity"/>
    <property type="evidence" value="ECO:0007669"/>
    <property type="project" value="UniProtKB-EC"/>
</dbReference>
<accession>C9STZ6</accession>
<dbReference type="EMBL" id="DS985225">
    <property type="protein sequence ID" value="EEY22307.1"/>
    <property type="molecule type" value="Genomic_DNA"/>
</dbReference>
<dbReference type="HOGENOM" id="CLU_004542_8_2_1"/>
<feature type="region of interest" description="Disordered" evidence="8">
    <location>
        <begin position="21"/>
        <end position="41"/>
    </location>
</feature>
<dbReference type="AlphaFoldDB" id="C9STZ6"/>
<dbReference type="InterPro" id="IPR036962">
    <property type="entry name" value="Glyco_hydro_3_N_sf"/>
</dbReference>
<dbReference type="Pfam" id="PF00933">
    <property type="entry name" value="Glyco_hydro_3"/>
    <property type="match status" value="1"/>
</dbReference>
<evidence type="ECO:0000256" key="5">
    <source>
        <dbReference type="ARBA" id="ARBA00022801"/>
    </source>
</evidence>
<dbReference type="PANTHER" id="PTHR30620">
    <property type="entry name" value="PERIPLASMIC BETA-GLUCOSIDASE-RELATED"/>
    <property type="match status" value="1"/>
</dbReference>
<evidence type="ECO:0000256" key="7">
    <source>
        <dbReference type="ARBA" id="ARBA00023295"/>
    </source>
</evidence>
<dbReference type="SUPFAM" id="SSF52279">
    <property type="entry name" value="Beta-D-glucan exohydrolase, C-terminal domain"/>
    <property type="match status" value="1"/>
</dbReference>
<dbReference type="InterPro" id="IPR001764">
    <property type="entry name" value="Glyco_hydro_3_N"/>
</dbReference>
<gene>
    <name evidence="11" type="ORF">VDBG_08417</name>
</gene>
<dbReference type="Proteomes" id="UP000008698">
    <property type="component" value="Unassembled WGS sequence"/>
</dbReference>